<comment type="caution">
    <text evidence="8">The sequence shown here is derived from an EMBL/GenBank/DDBJ whole genome shotgun (WGS) entry which is preliminary data.</text>
</comment>
<feature type="compositionally biased region" description="Basic and acidic residues" evidence="7">
    <location>
        <begin position="363"/>
        <end position="374"/>
    </location>
</feature>
<keyword evidence="1" id="KW-0479">Metal-binding</keyword>
<evidence type="ECO:0000256" key="5">
    <source>
        <dbReference type="ARBA" id="ARBA00023163"/>
    </source>
</evidence>
<keyword evidence="9" id="KW-1185">Reference proteome</keyword>
<evidence type="ECO:0000256" key="6">
    <source>
        <dbReference type="ARBA" id="ARBA00023242"/>
    </source>
</evidence>
<dbReference type="OrthoDB" id="3598904at2759"/>
<dbReference type="InterPro" id="IPR021858">
    <property type="entry name" value="Fun_TF"/>
</dbReference>
<keyword evidence="3" id="KW-0805">Transcription regulation</keyword>
<dbReference type="InterPro" id="IPR052360">
    <property type="entry name" value="Transcr_Regulatory_Proteins"/>
</dbReference>
<evidence type="ECO:0000313" key="8">
    <source>
        <dbReference type="EMBL" id="RYO80139.1"/>
    </source>
</evidence>
<dbReference type="GO" id="GO:0046872">
    <property type="term" value="F:metal ion binding"/>
    <property type="evidence" value="ECO:0007669"/>
    <property type="project" value="UniProtKB-KW"/>
</dbReference>
<gene>
    <name evidence="8" type="ORF">DL764_009932</name>
</gene>
<protein>
    <submittedName>
        <fullName evidence="8">Uncharacterized protein</fullName>
    </submittedName>
</protein>
<evidence type="ECO:0000313" key="9">
    <source>
        <dbReference type="Proteomes" id="UP000293360"/>
    </source>
</evidence>
<dbReference type="Proteomes" id="UP000293360">
    <property type="component" value="Unassembled WGS sequence"/>
</dbReference>
<evidence type="ECO:0000256" key="3">
    <source>
        <dbReference type="ARBA" id="ARBA00023015"/>
    </source>
</evidence>
<evidence type="ECO:0000256" key="1">
    <source>
        <dbReference type="ARBA" id="ARBA00022723"/>
    </source>
</evidence>
<feature type="region of interest" description="Disordered" evidence="7">
    <location>
        <begin position="351"/>
        <end position="375"/>
    </location>
</feature>
<feature type="region of interest" description="Disordered" evidence="7">
    <location>
        <begin position="432"/>
        <end position="459"/>
    </location>
</feature>
<keyword evidence="5" id="KW-0804">Transcription</keyword>
<dbReference type="AlphaFoldDB" id="A0A4Q4STP9"/>
<evidence type="ECO:0000256" key="4">
    <source>
        <dbReference type="ARBA" id="ARBA00023125"/>
    </source>
</evidence>
<name>A0A4Q4STP9_9PEZI</name>
<organism evidence="8 9">
    <name type="scientific">Monosporascus ibericus</name>
    <dbReference type="NCBI Taxonomy" id="155417"/>
    <lineage>
        <taxon>Eukaryota</taxon>
        <taxon>Fungi</taxon>
        <taxon>Dikarya</taxon>
        <taxon>Ascomycota</taxon>
        <taxon>Pezizomycotina</taxon>
        <taxon>Sordariomycetes</taxon>
        <taxon>Xylariomycetidae</taxon>
        <taxon>Xylariales</taxon>
        <taxon>Xylariales incertae sedis</taxon>
        <taxon>Monosporascus</taxon>
    </lineage>
</organism>
<keyword evidence="6" id="KW-0539">Nucleus</keyword>
<dbReference type="EMBL" id="QJNU01001066">
    <property type="protein sequence ID" value="RYO80139.1"/>
    <property type="molecule type" value="Genomic_DNA"/>
</dbReference>
<feature type="compositionally biased region" description="Low complexity" evidence="7">
    <location>
        <begin position="352"/>
        <end position="362"/>
    </location>
</feature>
<feature type="region of interest" description="Disordered" evidence="7">
    <location>
        <begin position="567"/>
        <end position="593"/>
    </location>
</feature>
<dbReference type="GO" id="GO:0003677">
    <property type="term" value="F:DNA binding"/>
    <property type="evidence" value="ECO:0007669"/>
    <property type="project" value="UniProtKB-KW"/>
</dbReference>
<evidence type="ECO:0000256" key="2">
    <source>
        <dbReference type="ARBA" id="ARBA00022833"/>
    </source>
</evidence>
<dbReference type="PANTHER" id="PTHR36206:SF13">
    <property type="entry name" value="TRANSCRIPTIONAL REGULATORY PROTEIN MOC3"/>
    <property type="match status" value="1"/>
</dbReference>
<proteinExistence type="predicted"/>
<dbReference type="Pfam" id="PF11951">
    <property type="entry name" value="Fungal_trans_2"/>
    <property type="match status" value="1"/>
</dbReference>
<reference evidence="8 9" key="1">
    <citation type="submission" date="2018-06" db="EMBL/GenBank/DDBJ databases">
        <title>Complete Genomes of Monosporascus.</title>
        <authorList>
            <person name="Robinson A.J."/>
            <person name="Natvig D.O."/>
        </authorList>
    </citation>
    <scope>NUCLEOTIDE SEQUENCE [LARGE SCALE GENOMIC DNA]</scope>
    <source>
        <strain evidence="8 9">CBS 110550</strain>
    </source>
</reference>
<accession>A0A4Q4STP9</accession>
<dbReference type="STRING" id="155417.A0A4Q4STP9"/>
<sequence>MIKYDEKKPAYVRYTSTGRRCDGYGGPVIRPNLVLPVKALDLLGPTVRILRLITADIIGTSFWNVLIPQVAHHDEAVKHAVVALGSAFHIYDRRLEKGDAQRLEVFVVTQYNKAIRSLQQHVTSASPKGTEITLICCLMFAFLETIRSCSNAALVHLAHGRRILDTLPVSAYSYLRDPPPFGKPPPPHEQQRQRECGPVMRHISKAEWRQLLVFFAELEFVSHMHGAGDLLGNLVCSPPPPSGRRATTAAAAAAESDPDPDSSTAAWQHSPEVVVTFGDEYEHEDYETLDECHHQFLAWSLRVFSRVVETLPHKGDGAFWANPEQRRLHAALVERGRRILRSMDHLDVVGGSRRSSASAAPNAEERSGEARQARAEQASLLSDRLHGRGMFFILLCMPHNYTRRQIIARFDAMFHEFINISEKLTGLLLDSSSSDSGTGTRENNKKIDTASSAATARKEKEKEELKLPAITLDNGVLVALYVVLYGTGSGDLKRRAMRILRRLGNRREGMYDAAAILRVFAGIGAKGEDGWDDAEDPLLDKLVGPSLTGLGGLPGLERRLAAVKLAGRKGTRGDGTSEVSGDGGTGTIRDTAT</sequence>
<keyword evidence="4" id="KW-0238">DNA-binding</keyword>
<dbReference type="PANTHER" id="PTHR36206">
    <property type="entry name" value="ASPERCRYPTIN BIOSYNTHESIS CLUSTER-SPECIFIC TRANSCRIPTION REGULATOR ATNN-RELATED"/>
    <property type="match status" value="1"/>
</dbReference>
<keyword evidence="2" id="KW-0862">Zinc</keyword>
<evidence type="ECO:0000256" key="7">
    <source>
        <dbReference type="SAM" id="MobiDB-lite"/>
    </source>
</evidence>